<evidence type="ECO:0000259" key="15">
    <source>
        <dbReference type="Pfam" id="PF07715"/>
    </source>
</evidence>
<dbReference type="Gene3D" id="2.40.170.20">
    <property type="entry name" value="TonB-dependent receptor, beta-barrel domain"/>
    <property type="match status" value="1"/>
</dbReference>
<dbReference type="PANTHER" id="PTHR32552">
    <property type="entry name" value="FERRICHROME IRON RECEPTOR-RELATED"/>
    <property type="match status" value="1"/>
</dbReference>
<dbReference type="InterPro" id="IPR039426">
    <property type="entry name" value="TonB-dep_rcpt-like"/>
</dbReference>
<dbReference type="PANTHER" id="PTHR32552:SF81">
    <property type="entry name" value="TONB-DEPENDENT OUTER MEMBRANE RECEPTOR"/>
    <property type="match status" value="1"/>
</dbReference>
<evidence type="ECO:0000256" key="2">
    <source>
        <dbReference type="ARBA" id="ARBA00022448"/>
    </source>
</evidence>
<name>A0A081N015_9GAMM</name>
<feature type="chain" id="PRO_5001760417" description="TonB-dependent receptor" evidence="13">
    <location>
        <begin position="26"/>
        <end position="713"/>
    </location>
</feature>
<keyword evidence="17" id="KW-1185">Reference proteome</keyword>
<keyword evidence="5 11" id="KW-0812">Transmembrane</keyword>
<dbReference type="InterPro" id="IPR000531">
    <property type="entry name" value="Beta-barrel_TonB"/>
</dbReference>
<evidence type="ECO:0000256" key="10">
    <source>
        <dbReference type="ARBA" id="ARBA00023237"/>
    </source>
</evidence>
<evidence type="ECO:0000256" key="12">
    <source>
        <dbReference type="RuleBase" id="RU003357"/>
    </source>
</evidence>
<sequence>MLKPTVRTPLALAVAVALSSGQVYAEAGALEEVIVTAQKREQNLQDTPVSVSAFGAAAIADQNIQDVADVSQYVPNVEIAETPGGSTGATISIRGSVSINPAVTWEPPVGIYVDGVFVAKNVGGLFDVAELERIEVLRGPQGTLYGKNTIGGAINLISKKPAEEFGGTLKISAGNYRYKEGFFSLNTGRLADRAAFNVALNVRKRDGFYENTSTAAGAVDDYKKLDTQAARIAGSFDITDRLEAYYIFDQSKKDNTPAFGQFDAAGSSFEKKDKGANDGSIEDSSSTSGHALHLTYDLADNITLKSITAYRSMSFEDAGDYDGTGVAGFHTRRDVDSDQVSQEFQLIGNADRFDYVLGAFYFKEESGAKNPFDIGGVEGLVKNGYGVDSQSYALYGQADYYLTDQWTLTGGARWTKEEKEAYIERVDGTGVGFGGNIPRTKAKDDWTNVSPMAVLTYAFSNEASAYFKVSKGWKAGGFNGEAQNVDIFKKSYDEETVTAFELGLKSRWMKDRLQLNAAVFQNNVKDMQLSNYLGAYSLIENAGEATVRGLELEVLAALTDSLTANLNYGYLDPKYDSFKDQAGNELKDVNKFPYAPKTKISAGLEYKQSLGFAHLVGRLDYSWVDKYYVYHEPATAELTKSGDYRLWNARIALEDIQVGTDESIEVAIWGKNLTNEEYRVNGVPVADQNGNFVGAANYYGDPRSYGIDVAYRF</sequence>
<comment type="similarity">
    <text evidence="11 12">Belongs to the TonB-dependent receptor family.</text>
</comment>
<dbReference type="STRING" id="1137799.GZ78_28475"/>
<reference evidence="16 17" key="1">
    <citation type="submission" date="2014-06" db="EMBL/GenBank/DDBJ databases">
        <title>Whole Genome Sequences of Three Symbiotic Endozoicomonas Bacteria.</title>
        <authorList>
            <person name="Neave M.J."/>
            <person name="Apprill A."/>
            <person name="Voolstra C.R."/>
        </authorList>
    </citation>
    <scope>NUCLEOTIDE SEQUENCE [LARGE SCALE GENOMIC DNA]</scope>
    <source>
        <strain evidence="16 17">DSM 25634</strain>
    </source>
</reference>
<keyword evidence="7" id="KW-0406">Ion transport</keyword>
<keyword evidence="2 11" id="KW-0813">Transport</keyword>
<accession>A0A081N015</accession>
<evidence type="ECO:0000256" key="6">
    <source>
        <dbReference type="ARBA" id="ARBA00023004"/>
    </source>
</evidence>
<feature type="domain" description="TonB-dependent receptor-like beta-barrel" evidence="14">
    <location>
        <begin position="240"/>
        <end position="673"/>
    </location>
</feature>
<evidence type="ECO:0000256" key="1">
    <source>
        <dbReference type="ARBA" id="ARBA00004571"/>
    </source>
</evidence>
<evidence type="ECO:0000256" key="7">
    <source>
        <dbReference type="ARBA" id="ARBA00023065"/>
    </source>
</evidence>
<keyword evidence="6" id="KW-0408">Iron</keyword>
<dbReference type="InterPro" id="IPR012910">
    <property type="entry name" value="Plug_dom"/>
</dbReference>
<comment type="caution">
    <text evidence="16">The sequence shown here is derived from an EMBL/GenBank/DDBJ whole genome shotgun (WGS) entry which is preliminary data.</text>
</comment>
<dbReference type="SUPFAM" id="SSF56935">
    <property type="entry name" value="Porins"/>
    <property type="match status" value="1"/>
</dbReference>
<evidence type="ECO:0000256" key="4">
    <source>
        <dbReference type="ARBA" id="ARBA00022496"/>
    </source>
</evidence>
<evidence type="ECO:0000256" key="8">
    <source>
        <dbReference type="ARBA" id="ARBA00023077"/>
    </source>
</evidence>
<protein>
    <recommendedName>
        <fullName evidence="18">TonB-dependent receptor</fullName>
    </recommendedName>
</protein>
<evidence type="ECO:0000313" key="16">
    <source>
        <dbReference type="EMBL" id="KEQ11788.1"/>
    </source>
</evidence>
<dbReference type="Proteomes" id="UP000028073">
    <property type="component" value="Unassembled WGS sequence"/>
</dbReference>
<dbReference type="RefSeq" id="WP_034843128.1">
    <property type="nucleotide sequence ID" value="NZ_JOKH01000012.1"/>
</dbReference>
<organism evidence="16 17">
    <name type="scientific">Endozoicomonas numazuensis</name>
    <dbReference type="NCBI Taxonomy" id="1137799"/>
    <lineage>
        <taxon>Bacteria</taxon>
        <taxon>Pseudomonadati</taxon>
        <taxon>Pseudomonadota</taxon>
        <taxon>Gammaproteobacteria</taxon>
        <taxon>Oceanospirillales</taxon>
        <taxon>Endozoicomonadaceae</taxon>
        <taxon>Endozoicomonas</taxon>
    </lineage>
</organism>
<keyword evidence="13" id="KW-0732">Signal</keyword>
<dbReference type="AlphaFoldDB" id="A0A081N015"/>
<comment type="subcellular location">
    <subcellularLocation>
        <location evidence="1 11">Cell outer membrane</location>
        <topology evidence="1 11">Multi-pass membrane protein</topology>
    </subcellularLocation>
</comment>
<keyword evidence="10 11" id="KW-0998">Cell outer membrane</keyword>
<gene>
    <name evidence="16" type="ORF">GZ78_28475</name>
</gene>
<evidence type="ECO:0000259" key="14">
    <source>
        <dbReference type="Pfam" id="PF00593"/>
    </source>
</evidence>
<keyword evidence="3 11" id="KW-1134">Transmembrane beta strand</keyword>
<dbReference type="Pfam" id="PF07715">
    <property type="entry name" value="Plug"/>
    <property type="match status" value="1"/>
</dbReference>
<keyword evidence="9 11" id="KW-0472">Membrane</keyword>
<feature type="domain" description="TonB-dependent receptor plug" evidence="15">
    <location>
        <begin position="44"/>
        <end position="153"/>
    </location>
</feature>
<dbReference type="EMBL" id="JOKH01000012">
    <property type="protein sequence ID" value="KEQ11788.1"/>
    <property type="molecule type" value="Genomic_DNA"/>
</dbReference>
<evidence type="ECO:0008006" key="18">
    <source>
        <dbReference type="Google" id="ProtNLM"/>
    </source>
</evidence>
<keyword evidence="8 12" id="KW-0798">TonB box</keyword>
<dbReference type="InterPro" id="IPR036942">
    <property type="entry name" value="Beta-barrel_TonB_sf"/>
</dbReference>
<evidence type="ECO:0000256" key="13">
    <source>
        <dbReference type="SAM" id="SignalP"/>
    </source>
</evidence>
<evidence type="ECO:0000256" key="9">
    <source>
        <dbReference type="ARBA" id="ARBA00023136"/>
    </source>
</evidence>
<evidence type="ECO:0000256" key="11">
    <source>
        <dbReference type="PROSITE-ProRule" id="PRU01360"/>
    </source>
</evidence>
<evidence type="ECO:0000256" key="5">
    <source>
        <dbReference type="ARBA" id="ARBA00022692"/>
    </source>
</evidence>
<proteinExistence type="inferred from homology"/>
<dbReference type="Pfam" id="PF00593">
    <property type="entry name" value="TonB_dep_Rec_b-barrel"/>
    <property type="match status" value="1"/>
</dbReference>
<dbReference type="GO" id="GO:0006826">
    <property type="term" value="P:iron ion transport"/>
    <property type="evidence" value="ECO:0007669"/>
    <property type="project" value="UniProtKB-KW"/>
</dbReference>
<dbReference type="GO" id="GO:0009279">
    <property type="term" value="C:cell outer membrane"/>
    <property type="evidence" value="ECO:0007669"/>
    <property type="project" value="UniProtKB-SubCell"/>
</dbReference>
<feature type="signal peptide" evidence="13">
    <location>
        <begin position="1"/>
        <end position="25"/>
    </location>
</feature>
<evidence type="ECO:0000256" key="3">
    <source>
        <dbReference type="ARBA" id="ARBA00022452"/>
    </source>
</evidence>
<dbReference type="PROSITE" id="PS52016">
    <property type="entry name" value="TONB_DEPENDENT_REC_3"/>
    <property type="match status" value="1"/>
</dbReference>
<keyword evidence="4" id="KW-0410">Iron transport</keyword>
<evidence type="ECO:0000313" key="17">
    <source>
        <dbReference type="Proteomes" id="UP000028073"/>
    </source>
</evidence>
<dbReference type="CDD" id="cd01347">
    <property type="entry name" value="ligand_gated_channel"/>
    <property type="match status" value="1"/>
</dbReference>
<dbReference type="eggNOG" id="COG4771">
    <property type="taxonomic scope" value="Bacteria"/>
</dbReference>
<dbReference type="OrthoDB" id="127311at2"/>